<keyword evidence="1" id="KW-0812">Transmembrane</keyword>
<keyword evidence="1" id="KW-1133">Transmembrane helix</keyword>
<name>A0A2P2N4A8_RHIMU</name>
<sequence>MSLFFGRSLFHFAFGSVLVDMLWIVIF</sequence>
<dbReference type="AlphaFoldDB" id="A0A2P2N4A8"/>
<protein>
    <submittedName>
        <fullName evidence="2">Uncharacterized protein</fullName>
    </submittedName>
</protein>
<feature type="transmembrane region" description="Helical" evidence="1">
    <location>
        <begin position="9"/>
        <end position="26"/>
    </location>
</feature>
<keyword evidence="1" id="KW-0472">Membrane</keyword>
<accession>A0A2P2N4A8</accession>
<proteinExistence type="predicted"/>
<evidence type="ECO:0000256" key="1">
    <source>
        <dbReference type="SAM" id="Phobius"/>
    </source>
</evidence>
<evidence type="ECO:0000313" key="2">
    <source>
        <dbReference type="EMBL" id="MBX37275.1"/>
    </source>
</evidence>
<reference evidence="2" key="1">
    <citation type="submission" date="2018-02" db="EMBL/GenBank/DDBJ databases">
        <title>Rhizophora mucronata_Transcriptome.</title>
        <authorList>
            <person name="Meera S.P."/>
            <person name="Sreeshan A."/>
            <person name="Augustine A."/>
        </authorList>
    </citation>
    <scope>NUCLEOTIDE SEQUENCE</scope>
    <source>
        <tissue evidence="2">Leaf</tissue>
    </source>
</reference>
<organism evidence="2">
    <name type="scientific">Rhizophora mucronata</name>
    <name type="common">Asiatic mangrove</name>
    <dbReference type="NCBI Taxonomy" id="61149"/>
    <lineage>
        <taxon>Eukaryota</taxon>
        <taxon>Viridiplantae</taxon>
        <taxon>Streptophyta</taxon>
        <taxon>Embryophyta</taxon>
        <taxon>Tracheophyta</taxon>
        <taxon>Spermatophyta</taxon>
        <taxon>Magnoliopsida</taxon>
        <taxon>eudicotyledons</taxon>
        <taxon>Gunneridae</taxon>
        <taxon>Pentapetalae</taxon>
        <taxon>rosids</taxon>
        <taxon>fabids</taxon>
        <taxon>Malpighiales</taxon>
        <taxon>Rhizophoraceae</taxon>
        <taxon>Rhizophora</taxon>
    </lineage>
</organism>
<dbReference type="EMBL" id="GGEC01056791">
    <property type="protein sequence ID" value="MBX37275.1"/>
    <property type="molecule type" value="Transcribed_RNA"/>
</dbReference>